<protein>
    <recommendedName>
        <fullName evidence="3">Alpha 1,4-glycosyltransferase domain-containing protein</fullName>
    </recommendedName>
</protein>
<proteinExistence type="predicted"/>
<gene>
    <name evidence="1" type="ORF">C4D60_Mb09t17820</name>
</gene>
<dbReference type="Proteomes" id="UP000317650">
    <property type="component" value="Chromosome 9"/>
</dbReference>
<reference evidence="1 2" key="1">
    <citation type="journal article" date="2019" name="Nat. Plants">
        <title>Genome sequencing of Musa balbisiana reveals subgenome evolution and function divergence in polyploid bananas.</title>
        <authorList>
            <person name="Yao X."/>
        </authorList>
    </citation>
    <scope>NUCLEOTIDE SEQUENCE [LARGE SCALE GENOMIC DNA]</scope>
    <source>
        <strain evidence="2">cv. DH-PKW</strain>
        <tissue evidence="1">Leaves</tissue>
    </source>
</reference>
<dbReference type="SUPFAM" id="SSF53448">
    <property type="entry name" value="Nucleotide-diphospho-sugar transferases"/>
    <property type="match status" value="1"/>
</dbReference>
<dbReference type="AlphaFoldDB" id="A0A4S8IH62"/>
<dbReference type="InterPro" id="IPR029044">
    <property type="entry name" value="Nucleotide-diphossugar_trans"/>
</dbReference>
<sequence length="140" mass="16272">MDQFLDSGRCKIRVFMVWNSPPWTYGVRHQRGLESLLHHHWDACVVVFSETMELDFFEDLVKDGYGGIYLDSDIIVLNSLHSLGNFVSVENYTSGSSFFNGAVMAFERNRFNVPVQLQYCNYSSSDLHFAQNQTRWIKNM</sequence>
<evidence type="ECO:0000313" key="1">
    <source>
        <dbReference type="EMBL" id="THU47648.1"/>
    </source>
</evidence>
<dbReference type="EMBL" id="PYDT01000010">
    <property type="protein sequence ID" value="THU47648.1"/>
    <property type="molecule type" value="Genomic_DNA"/>
</dbReference>
<comment type="caution">
    <text evidence="1">The sequence shown here is derived from an EMBL/GenBank/DDBJ whole genome shotgun (WGS) entry which is preliminary data.</text>
</comment>
<organism evidence="1 2">
    <name type="scientific">Musa balbisiana</name>
    <name type="common">Banana</name>
    <dbReference type="NCBI Taxonomy" id="52838"/>
    <lineage>
        <taxon>Eukaryota</taxon>
        <taxon>Viridiplantae</taxon>
        <taxon>Streptophyta</taxon>
        <taxon>Embryophyta</taxon>
        <taxon>Tracheophyta</taxon>
        <taxon>Spermatophyta</taxon>
        <taxon>Magnoliopsida</taxon>
        <taxon>Liliopsida</taxon>
        <taxon>Zingiberales</taxon>
        <taxon>Musaceae</taxon>
        <taxon>Musa</taxon>
    </lineage>
</organism>
<dbReference type="PANTHER" id="PTHR47213">
    <property type="entry name" value="OS07G0567300 PROTEIN"/>
    <property type="match status" value="1"/>
</dbReference>
<dbReference type="PANTHER" id="PTHR47213:SF1">
    <property type="entry name" value="OS07G0567300 PROTEIN"/>
    <property type="match status" value="1"/>
</dbReference>
<evidence type="ECO:0000313" key="2">
    <source>
        <dbReference type="Proteomes" id="UP000317650"/>
    </source>
</evidence>
<name>A0A4S8IH62_MUSBA</name>
<dbReference type="InterPro" id="IPR044789">
    <property type="entry name" value="Put_A1-4-GlycosylTfrase_plant"/>
</dbReference>
<dbReference type="STRING" id="52838.A0A4S8IH62"/>
<evidence type="ECO:0008006" key="3">
    <source>
        <dbReference type="Google" id="ProtNLM"/>
    </source>
</evidence>
<accession>A0A4S8IH62</accession>
<keyword evidence="2" id="KW-1185">Reference proteome</keyword>